<keyword evidence="1" id="KW-0812">Transmembrane</keyword>
<gene>
    <name evidence="3" type="ORF">ACFQ3F_24320</name>
</gene>
<keyword evidence="1" id="KW-0472">Membrane</keyword>
<dbReference type="RefSeq" id="WP_367921017.1">
    <property type="nucleotide sequence ID" value="NZ_BAABAC010000039.1"/>
</dbReference>
<dbReference type="Pfam" id="PF10756">
    <property type="entry name" value="bPH_6"/>
    <property type="match status" value="1"/>
</dbReference>
<name>A0ABW3W7E7_9ACTN</name>
<sequence length="158" mass="17392">MAEQPEQPEVPTLPRTWRPFGPRMAAAVFAVILVGAFVWLWVRFDDATKASVNVYERGTVIFFIGLGLALLNGLARSRVVARPDGLVVVNGYRKRTFAWAEVGTVRMPRGAPWPYLLQVVDGEEERISLLGIQSSDGARAATAVRELKAIVAAHRPPK</sequence>
<evidence type="ECO:0000313" key="4">
    <source>
        <dbReference type="Proteomes" id="UP001597229"/>
    </source>
</evidence>
<keyword evidence="1" id="KW-1133">Transmembrane helix</keyword>
<reference evidence="4" key="1">
    <citation type="journal article" date="2019" name="Int. J. Syst. Evol. Microbiol.">
        <title>The Global Catalogue of Microorganisms (GCM) 10K type strain sequencing project: providing services to taxonomists for standard genome sequencing and annotation.</title>
        <authorList>
            <consortium name="The Broad Institute Genomics Platform"/>
            <consortium name="The Broad Institute Genome Sequencing Center for Infectious Disease"/>
            <person name="Wu L."/>
            <person name="Ma J."/>
        </authorList>
    </citation>
    <scope>NUCLEOTIDE SEQUENCE [LARGE SCALE GENOMIC DNA]</scope>
    <source>
        <strain evidence="4">CCUG 52478</strain>
    </source>
</reference>
<dbReference type="EMBL" id="JBHTLX010000030">
    <property type="protein sequence ID" value="MFD1250939.1"/>
    <property type="molecule type" value="Genomic_DNA"/>
</dbReference>
<proteinExistence type="predicted"/>
<accession>A0ABW3W7E7</accession>
<protein>
    <submittedName>
        <fullName evidence="3">PH domain-containing protein</fullName>
    </submittedName>
</protein>
<keyword evidence="4" id="KW-1185">Reference proteome</keyword>
<evidence type="ECO:0000313" key="3">
    <source>
        <dbReference type="EMBL" id="MFD1250939.1"/>
    </source>
</evidence>
<feature type="transmembrane region" description="Helical" evidence="1">
    <location>
        <begin position="54"/>
        <end position="75"/>
    </location>
</feature>
<evidence type="ECO:0000259" key="2">
    <source>
        <dbReference type="Pfam" id="PF10756"/>
    </source>
</evidence>
<feature type="domain" description="Low molecular weight protein antigen 6 PH" evidence="2">
    <location>
        <begin position="76"/>
        <end position="148"/>
    </location>
</feature>
<comment type="caution">
    <text evidence="3">The sequence shown here is derived from an EMBL/GenBank/DDBJ whole genome shotgun (WGS) entry which is preliminary data.</text>
</comment>
<organism evidence="3 4">
    <name type="scientific">Nocardioides ginsengisoli</name>
    <dbReference type="NCBI Taxonomy" id="363868"/>
    <lineage>
        <taxon>Bacteria</taxon>
        <taxon>Bacillati</taxon>
        <taxon>Actinomycetota</taxon>
        <taxon>Actinomycetes</taxon>
        <taxon>Propionibacteriales</taxon>
        <taxon>Nocardioidaceae</taxon>
        <taxon>Nocardioides</taxon>
    </lineage>
</organism>
<dbReference type="Proteomes" id="UP001597229">
    <property type="component" value="Unassembled WGS sequence"/>
</dbReference>
<feature type="transmembrane region" description="Helical" evidence="1">
    <location>
        <begin position="24"/>
        <end position="42"/>
    </location>
</feature>
<evidence type="ECO:0000256" key="1">
    <source>
        <dbReference type="SAM" id="Phobius"/>
    </source>
</evidence>
<dbReference type="InterPro" id="IPR019692">
    <property type="entry name" value="CFP-6_PH"/>
</dbReference>